<evidence type="ECO:0000313" key="2">
    <source>
        <dbReference type="EMBL" id="CAA3000632.1"/>
    </source>
</evidence>
<dbReference type="AlphaFoldDB" id="A0A8S0T5Q8"/>
<dbReference type="Gramene" id="OE9A024368T2">
    <property type="protein sequence ID" value="OE9A024368C2"/>
    <property type="gene ID" value="OE9A024368"/>
</dbReference>
<organism evidence="2 3">
    <name type="scientific">Olea europaea subsp. europaea</name>
    <dbReference type="NCBI Taxonomy" id="158383"/>
    <lineage>
        <taxon>Eukaryota</taxon>
        <taxon>Viridiplantae</taxon>
        <taxon>Streptophyta</taxon>
        <taxon>Embryophyta</taxon>
        <taxon>Tracheophyta</taxon>
        <taxon>Spermatophyta</taxon>
        <taxon>Magnoliopsida</taxon>
        <taxon>eudicotyledons</taxon>
        <taxon>Gunneridae</taxon>
        <taxon>Pentapetalae</taxon>
        <taxon>asterids</taxon>
        <taxon>lamiids</taxon>
        <taxon>Lamiales</taxon>
        <taxon>Oleaceae</taxon>
        <taxon>Oleeae</taxon>
        <taxon>Olea</taxon>
    </lineage>
</organism>
<dbReference type="Pfam" id="PF02519">
    <property type="entry name" value="Auxin_inducible"/>
    <property type="match status" value="1"/>
</dbReference>
<dbReference type="Proteomes" id="UP000594638">
    <property type="component" value="Unassembled WGS sequence"/>
</dbReference>
<evidence type="ECO:0000313" key="3">
    <source>
        <dbReference type="Proteomes" id="UP000594638"/>
    </source>
</evidence>
<protein>
    <submittedName>
        <fullName evidence="2">Auxin-responsive SAUR71-like</fullName>
    </submittedName>
</protein>
<dbReference type="EMBL" id="CACTIH010005703">
    <property type="protein sequence ID" value="CAA3000632.1"/>
    <property type="molecule type" value="Genomic_DNA"/>
</dbReference>
<dbReference type="InterPro" id="IPR003676">
    <property type="entry name" value="SAUR_fam"/>
</dbReference>
<proteinExistence type="inferred from homology"/>
<comment type="caution">
    <text evidence="2">The sequence shown here is derived from an EMBL/GenBank/DDBJ whole genome shotgun (WGS) entry which is preliminary data.</text>
</comment>
<name>A0A8S0T5Q8_OLEEU</name>
<keyword evidence="3" id="KW-1185">Reference proteome</keyword>
<evidence type="ECO:0000256" key="1">
    <source>
        <dbReference type="ARBA" id="ARBA00006974"/>
    </source>
</evidence>
<dbReference type="OrthoDB" id="762405at2759"/>
<sequence length="145" mass="16825">MVAAIKKSNVVTLSNCKAETSRPALENDSLKRWTTHYQSSSYFDEPADSNRTPSCLLAIYVGPERRRFVFPTRFQDLPVFVDILREAAVEFGFPTTRVSSFSDFYLKWVLNLLTNFLVKILRTTISLHCWKRLEMAKVHWRSMGN</sequence>
<reference evidence="2 3" key="1">
    <citation type="submission" date="2019-12" db="EMBL/GenBank/DDBJ databases">
        <authorList>
            <person name="Alioto T."/>
            <person name="Alioto T."/>
            <person name="Gomez Garrido J."/>
        </authorList>
    </citation>
    <scope>NUCLEOTIDE SEQUENCE [LARGE SCALE GENOMIC DNA]</scope>
</reference>
<accession>A0A8S0T5Q8</accession>
<comment type="similarity">
    <text evidence="1">Belongs to the ARG7 family.</text>
</comment>
<gene>
    <name evidence="2" type="ORF">OLEA9_A024368</name>
</gene>
<dbReference type="GO" id="GO:0009733">
    <property type="term" value="P:response to auxin"/>
    <property type="evidence" value="ECO:0007669"/>
    <property type="project" value="InterPro"/>
</dbReference>